<gene>
    <name evidence="6" type="ORF">WJX81_002271</name>
</gene>
<dbReference type="InterPro" id="IPR002358">
    <property type="entry name" value="Ribosomal_uL6_CS"/>
</dbReference>
<accession>A0AAW1RH26</accession>
<comment type="similarity">
    <text evidence="1 4">Belongs to the universal ribosomal protein uL6 family.</text>
</comment>
<organism evidence="6 7">
    <name type="scientific">Elliptochloris bilobata</name>
    <dbReference type="NCBI Taxonomy" id="381761"/>
    <lineage>
        <taxon>Eukaryota</taxon>
        <taxon>Viridiplantae</taxon>
        <taxon>Chlorophyta</taxon>
        <taxon>core chlorophytes</taxon>
        <taxon>Trebouxiophyceae</taxon>
        <taxon>Trebouxiophyceae incertae sedis</taxon>
        <taxon>Elliptochloris clade</taxon>
        <taxon>Elliptochloris</taxon>
    </lineage>
</organism>
<dbReference type="GO" id="GO:0019843">
    <property type="term" value="F:rRNA binding"/>
    <property type="evidence" value="ECO:0007669"/>
    <property type="project" value="InterPro"/>
</dbReference>
<dbReference type="InterPro" id="IPR019906">
    <property type="entry name" value="Ribosomal_uL6_bac-type"/>
</dbReference>
<evidence type="ECO:0000256" key="2">
    <source>
        <dbReference type="ARBA" id="ARBA00022980"/>
    </source>
</evidence>
<dbReference type="InterPro" id="IPR020040">
    <property type="entry name" value="Ribosomal_uL6_a/b-dom"/>
</dbReference>
<dbReference type="EMBL" id="JALJOU010000036">
    <property type="protein sequence ID" value="KAK9833400.1"/>
    <property type="molecule type" value="Genomic_DNA"/>
</dbReference>
<dbReference type="Gene3D" id="3.90.930.12">
    <property type="entry name" value="Ribosomal protein L6, alpha-beta domain"/>
    <property type="match status" value="2"/>
</dbReference>
<feature type="domain" description="Large ribosomal subunit protein uL6 alpha-beta" evidence="5">
    <location>
        <begin position="103"/>
        <end position="176"/>
    </location>
</feature>
<keyword evidence="3 4" id="KW-0687">Ribonucleoprotein</keyword>
<dbReference type="GO" id="GO:0006412">
    <property type="term" value="P:translation"/>
    <property type="evidence" value="ECO:0007669"/>
    <property type="project" value="InterPro"/>
</dbReference>
<evidence type="ECO:0000313" key="6">
    <source>
        <dbReference type="EMBL" id="KAK9833400.1"/>
    </source>
</evidence>
<comment type="caution">
    <text evidence="6">The sequence shown here is derived from an EMBL/GenBank/DDBJ whole genome shotgun (WGS) entry which is preliminary data.</text>
</comment>
<dbReference type="InterPro" id="IPR036789">
    <property type="entry name" value="Ribosomal_uL6-like_a/b-dom_sf"/>
</dbReference>
<name>A0AAW1RH26_9CHLO</name>
<evidence type="ECO:0000256" key="1">
    <source>
        <dbReference type="ARBA" id="ARBA00009356"/>
    </source>
</evidence>
<dbReference type="PROSITE" id="PS00525">
    <property type="entry name" value="RIBOSOMAL_L6_1"/>
    <property type="match status" value="1"/>
</dbReference>
<evidence type="ECO:0000256" key="4">
    <source>
        <dbReference type="RuleBase" id="RU003869"/>
    </source>
</evidence>
<dbReference type="PANTHER" id="PTHR11655:SF14">
    <property type="entry name" value="LARGE RIBOSOMAL SUBUNIT PROTEIN UL6M"/>
    <property type="match status" value="1"/>
</dbReference>
<dbReference type="SUPFAM" id="SSF56053">
    <property type="entry name" value="Ribosomal protein L6"/>
    <property type="match status" value="2"/>
</dbReference>
<evidence type="ECO:0000313" key="7">
    <source>
        <dbReference type="Proteomes" id="UP001445335"/>
    </source>
</evidence>
<keyword evidence="7" id="KW-1185">Reference proteome</keyword>
<dbReference type="GO" id="GO:0003735">
    <property type="term" value="F:structural constituent of ribosome"/>
    <property type="evidence" value="ECO:0007669"/>
    <property type="project" value="InterPro"/>
</dbReference>
<proteinExistence type="inferred from homology"/>
<dbReference type="InterPro" id="IPR000702">
    <property type="entry name" value="Ribosomal_uL6-like"/>
</dbReference>
<keyword evidence="2 4" id="KW-0689">Ribosomal protein</keyword>
<reference evidence="6 7" key="1">
    <citation type="journal article" date="2024" name="Nat. Commun.">
        <title>Phylogenomics reveals the evolutionary origins of lichenization in chlorophyte algae.</title>
        <authorList>
            <person name="Puginier C."/>
            <person name="Libourel C."/>
            <person name="Otte J."/>
            <person name="Skaloud P."/>
            <person name="Haon M."/>
            <person name="Grisel S."/>
            <person name="Petersen M."/>
            <person name="Berrin J.G."/>
            <person name="Delaux P.M."/>
            <person name="Dal Grande F."/>
            <person name="Keller J."/>
        </authorList>
    </citation>
    <scope>NUCLEOTIDE SEQUENCE [LARGE SCALE GENOMIC DNA]</scope>
    <source>
        <strain evidence="6 7">SAG 245.80</strain>
    </source>
</reference>
<sequence>MSALRSAAAAVKKAVQHASVSVPPNVRVAKQADQLVISGPLGTNRMCLSKLDSLGVAAVRIAPETRSIDVCSSDKAFFGTIQSLLKNKIQGVTRGYLVYLRMVGIGYRASLEGQVVTLKVGFSHDVRYTLPDALRAFLPEPTLIGLYGIDKNQVTQAAAKIIQIRPPSVYKGKGIRLEGTTPRIKAGKRK</sequence>
<protein>
    <recommendedName>
        <fullName evidence="5">Large ribosomal subunit protein uL6 alpha-beta domain-containing protein</fullName>
    </recommendedName>
</protein>
<dbReference type="Proteomes" id="UP001445335">
    <property type="component" value="Unassembled WGS sequence"/>
</dbReference>
<evidence type="ECO:0000256" key="3">
    <source>
        <dbReference type="ARBA" id="ARBA00023274"/>
    </source>
</evidence>
<dbReference type="PANTHER" id="PTHR11655">
    <property type="entry name" value="60S/50S RIBOSOMAL PROTEIN L6/L9"/>
    <property type="match status" value="1"/>
</dbReference>
<dbReference type="AlphaFoldDB" id="A0AAW1RH26"/>
<dbReference type="Pfam" id="PF00347">
    <property type="entry name" value="Ribosomal_L6"/>
    <property type="match status" value="1"/>
</dbReference>
<evidence type="ECO:0000259" key="5">
    <source>
        <dbReference type="Pfam" id="PF00347"/>
    </source>
</evidence>
<dbReference type="PRINTS" id="PR00059">
    <property type="entry name" value="RIBOSOMALL6"/>
</dbReference>
<dbReference type="GO" id="GO:0005762">
    <property type="term" value="C:mitochondrial large ribosomal subunit"/>
    <property type="evidence" value="ECO:0007669"/>
    <property type="project" value="TreeGrafter"/>
</dbReference>